<sequence>MSVPPYLERTLSILRTAYPEGLPTSDYLPVVRVLTEGMSLRNLNDVVAELTGYATMKVYNDVGFAAELELTDPDVVRVEARLTRHGWDPDDDE</sequence>
<evidence type="ECO:0000313" key="2">
    <source>
        <dbReference type="Proteomes" id="UP001500466"/>
    </source>
</evidence>
<evidence type="ECO:0008006" key="3">
    <source>
        <dbReference type="Google" id="ProtNLM"/>
    </source>
</evidence>
<dbReference type="Pfam" id="PF11829">
    <property type="entry name" value="DUF3349"/>
    <property type="match status" value="1"/>
</dbReference>
<keyword evidence="2" id="KW-1185">Reference proteome</keyword>
<dbReference type="InterPro" id="IPR021784">
    <property type="entry name" value="DUF3349"/>
</dbReference>
<organism evidence="1 2">
    <name type="scientific">Yinghuangia aomiensis</name>
    <dbReference type="NCBI Taxonomy" id="676205"/>
    <lineage>
        <taxon>Bacteria</taxon>
        <taxon>Bacillati</taxon>
        <taxon>Actinomycetota</taxon>
        <taxon>Actinomycetes</taxon>
        <taxon>Kitasatosporales</taxon>
        <taxon>Streptomycetaceae</taxon>
        <taxon>Yinghuangia</taxon>
    </lineage>
</organism>
<gene>
    <name evidence="1" type="ORF">GCM10023205_82270</name>
</gene>
<dbReference type="Gene3D" id="1.10.150.430">
    <property type="entry name" value="DUF3349, helical bundle"/>
    <property type="match status" value="1"/>
</dbReference>
<dbReference type="Proteomes" id="UP001500466">
    <property type="component" value="Unassembled WGS sequence"/>
</dbReference>
<protein>
    <recommendedName>
        <fullName evidence="3">DUF3349 domain-containing protein</fullName>
    </recommendedName>
</protein>
<name>A0ABP9IGG7_9ACTN</name>
<accession>A0ABP9IGG7</accession>
<dbReference type="EMBL" id="BAABHS010000062">
    <property type="protein sequence ID" value="GAA4996582.1"/>
    <property type="molecule type" value="Genomic_DNA"/>
</dbReference>
<evidence type="ECO:0000313" key="1">
    <source>
        <dbReference type="EMBL" id="GAA4996582.1"/>
    </source>
</evidence>
<dbReference type="InterPro" id="IPR044918">
    <property type="entry name" value="DUF3349_helical"/>
</dbReference>
<reference evidence="2" key="1">
    <citation type="journal article" date="2019" name="Int. J. Syst. Evol. Microbiol.">
        <title>The Global Catalogue of Microorganisms (GCM) 10K type strain sequencing project: providing services to taxonomists for standard genome sequencing and annotation.</title>
        <authorList>
            <consortium name="The Broad Institute Genomics Platform"/>
            <consortium name="The Broad Institute Genome Sequencing Center for Infectious Disease"/>
            <person name="Wu L."/>
            <person name="Ma J."/>
        </authorList>
    </citation>
    <scope>NUCLEOTIDE SEQUENCE [LARGE SCALE GENOMIC DNA]</scope>
    <source>
        <strain evidence="2">JCM 17986</strain>
    </source>
</reference>
<dbReference type="RefSeq" id="WP_345681013.1">
    <property type="nucleotide sequence ID" value="NZ_BAABHS010000062.1"/>
</dbReference>
<proteinExistence type="predicted"/>
<comment type="caution">
    <text evidence="1">The sequence shown here is derived from an EMBL/GenBank/DDBJ whole genome shotgun (WGS) entry which is preliminary data.</text>
</comment>